<sequence length="181" mass="20610">MPRKLTESKRFVCGRSVMRTSSRSIHAQEGSPEIQRQLNFGNRGIQVGMPRKLTESKHLPFAEGSSECRKTHRVKAFVCGRKCDRTSSRSIHAQEGSPEIQRQLNFGNRASKSECRKTHRVKALRLCGRKCDVEQVAEAYMLKRDHPKFKGQLNFRQPGHPSRNAANSPSQSVTRPLRKEV</sequence>
<reference evidence="1 2" key="1">
    <citation type="journal article" date="2024" name="Plant Biotechnol. J.">
        <title>Genome and CRISPR/Cas9 system of a widespread forest tree (Populus alba) in the world.</title>
        <authorList>
            <person name="Liu Y.J."/>
            <person name="Jiang P.F."/>
            <person name="Han X.M."/>
            <person name="Li X.Y."/>
            <person name="Wang H.M."/>
            <person name="Wang Y.J."/>
            <person name="Wang X.X."/>
            <person name="Zeng Q.Y."/>
        </authorList>
    </citation>
    <scope>NUCLEOTIDE SEQUENCE [LARGE SCALE GENOMIC DNA]</scope>
    <source>
        <strain evidence="2">cv. PAL-ZL1</strain>
    </source>
</reference>
<keyword evidence="2" id="KW-1185">Reference proteome</keyword>
<gene>
    <name evidence="1" type="ORF">D5086_021164</name>
</gene>
<accession>A0ACC4BBY9</accession>
<comment type="caution">
    <text evidence="1">The sequence shown here is derived from an EMBL/GenBank/DDBJ whole genome shotgun (WGS) entry which is preliminary data.</text>
</comment>
<dbReference type="EMBL" id="RCHU02000011">
    <property type="protein sequence ID" value="KAL3575881.1"/>
    <property type="molecule type" value="Genomic_DNA"/>
</dbReference>
<evidence type="ECO:0000313" key="1">
    <source>
        <dbReference type="EMBL" id="KAL3575881.1"/>
    </source>
</evidence>
<name>A0ACC4BBY9_POPAL</name>
<proteinExistence type="predicted"/>
<dbReference type="Proteomes" id="UP000309997">
    <property type="component" value="Unassembled WGS sequence"/>
</dbReference>
<evidence type="ECO:0000313" key="2">
    <source>
        <dbReference type="Proteomes" id="UP000309997"/>
    </source>
</evidence>
<protein>
    <submittedName>
        <fullName evidence="1">Uncharacterized protein</fullName>
    </submittedName>
</protein>
<organism evidence="1 2">
    <name type="scientific">Populus alba</name>
    <name type="common">White poplar</name>
    <dbReference type="NCBI Taxonomy" id="43335"/>
    <lineage>
        <taxon>Eukaryota</taxon>
        <taxon>Viridiplantae</taxon>
        <taxon>Streptophyta</taxon>
        <taxon>Embryophyta</taxon>
        <taxon>Tracheophyta</taxon>
        <taxon>Spermatophyta</taxon>
        <taxon>Magnoliopsida</taxon>
        <taxon>eudicotyledons</taxon>
        <taxon>Gunneridae</taxon>
        <taxon>Pentapetalae</taxon>
        <taxon>rosids</taxon>
        <taxon>fabids</taxon>
        <taxon>Malpighiales</taxon>
        <taxon>Salicaceae</taxon>
        <taxon>Saliceae</taxon>
        <taxon>Populus</taxon>
    </lineage>
</organism>